<keyword evidence="3 7" id="KW-0812">Transmembrane</keyword>
<feature type="domain" description="GOLD" evidence="9">
    <location>
        <begin position="49"/>
        <end position="135"/>
    </location>
</feature>
<keyword evidence="6" id="KW-0472">Membrane</keyword>
<dbReference type="InterPro" id="IPR009038">
    <property type="entry name" value="GOLD_dom"/>
</dbReference>
<dbReference type="Pfam" id="PF01105">
    <property type="entry name" value="EMP24_GP25L"/>
    <property type="match status" value="1"/>
</dbReference>
<evidence type="ECO:0000256" key="8">
    <source>
        <dbReference type="SAM" id="SignalP"/>
    </source>
</evidence>
<evidence type="ECO:0000256" key="1">
    <source>
        <dbReference type="ARBA" id="ARBA00004115"/>
    </source>
</evidence>
<name>S4R5S1_PETMA</name>
<comment type="similarity">
    <text evidence="2 7">Belongs to the EMP24/GP25L family.</text>
</comment>
<evidence type="ECO:0000259" key="9">
    <source>
        <dbReference type="PROSITE" id="PS50866"/>
    </source>
</evidence>
<reference evidence="10" key="2">
    <citation type="submission" date="2025-09" db="UniProtKB">
        <authorList>
            <consortium name="Ensembl"/>
        </authorList>
    </citation>
    <scope>IDENTIFICATION</scope>
</reference>
<evidence type="ECO:0000256" key="5">
    <source>
        <dbReference type="ARBA" id="ARBA00022989"/>
    </source>
</evidence>
<evidence type="ECO:0000256" key="4">
    <source>
        <dbReference type="ARBA" id="ARBA00022729"/>
    </source>
</evidence>
<evidence type="ECO:0000256" key="6">
    <source>
        <dbReference type="ARBA" id="ARBA00023136"/>
    </source>
</evidence>
<feature type="signal peptide" evidence="8">
    <location>
        <begin position="1"/>
        <end position="23"/>
    </location>
</feature>
<dbReference type="OMA" id="QIFHMWR"/>
<sequence length="232" mass="26279">VSPLLPCLLLGLALTLPRSPVHSESPWNGDRQGSSTRYDFAVHVPAGKQECYFVPSSPGGDFFFTFEVQWTLGFQQENAVRAFVRSPSGRLEANLDERQRGTIEFQVTTEGAYEVCVDNSAARFGKKQVFLEFGTFYKFEAEQREAEAAQRNDSLAAIEFTSRHVQMNMFATWRHYHMMRVRRGIDIYMLHETVALVDMWSTLQSVVVIGAGVTQTLLLRALFRTPQGTPRC</sequence>
<evidence type="ECO:0000256" key="7">
    <source>
        <dbReference type="RuleBase" id="RU003827"/>
    </source>
</evidence>
<dbReference type="STRING" id="7757.ENSPMAP00000000551"/>
<dbReference type="PANTHER" id="PTHR22811">
    <property type="entry name" value="TRANSMEMBRANE EMP24 DOMAIN-CONTAINING PROTEIN"/>
    <property type="match status" value="1"/>
</dbReference>
<dbReference type="GO" id="GO:0005789">
    <property type="term" value="C:endoplasmic reticulum membrane"/>
    <property type="evidence" value="ECO:0007669"/>
    <property type="project" value="UniProtKB-SubCell"/>
</dbReference>
<dbReference type="PROSITE" id="PS50866">
    <property type="entry name" value="GOLD"/>
    <property type="match status" value="1"/>
</dbReference>
<reference evidence="10" key="1">
    <citation type="submission" date="2025-08" db="UniProtKB">
        <authorList>
            <consortium name="Ensembl"/>
        </authorList>
    </citation>
    <scope>IDENTIFICATION</scope>
</reference>
<protein>
    <submittedName>
        <fullName evidence="10">Transmembrane p24 trafficking protein 6</fullName>
    </submittedName>
</protein>
<evidence type="ECO:0000313" key="10">
    <source>
        <dbReference type="Ensembl" id="ENSPMAP00000000551.1"/>
    </source>
</evidence>
<dbReference type="SMART" id="SM01190">
    <property type="entry name" value="EMP24_GP25L"/>
    <property type="match status" value="1"/>
</dbReference>
<dbReference type="Ensembl" id="ENSPMAT00000000552.1">
    <property type="protein sequence ID" value="ENSPMAP00000000551.1"/>
    <property type="gene ID" value="ENSPMAG00000000499.1"/>
</dbReference>
<dbReference type="AlphaFoldDB" id="S4R5S1"/>
<organism evidence="10">
    <name type="scientific">Petromyzon marinus</name>
    <name type="common">Sea lamprey</name>
    <dbReference type="NCBI Taxonomy" id="7757"/>
    <lineage>
        <taxon>Eukaryota</taxon>
        <taxon>Metazoa</taxon>
        <taxon>Chordata</taxon>
        <taxon>Craniata</taxon>
        <taxon>Vertebrata</taxon>
        <taxon>Cyclostomata</taxon>
        <taxon>Hyperoartia</taxon>
        <taxon>Petromyzontiformes</taxon>
        <taxon>Petromyzontidae</taxon>
        <taxon>Petromyzon</taxon>
    </lineage>
</organism>
<proteinExistence type="inferred from homology"/>
<evidence type="ECO:0000256" key="2">
    <source>
        <dbReference type="ARBA" id="ARBA00007104"/>
    </source>
</evidence>
<dbReference type="InterPro" id="IPR015720">
    <property type="entry name" value="Emp24-like"/>
</dbReference>
<keyword evidence="5" id="KW-1133">Transmembrane helix</keyword>
<keyword evidence="4 8" id="KW-0732">Signal</keyword>
<dbReference type="GeneTree" id="ENSGT00390000010961"/>
<accession>S4R5S1</accession>
<dbReference type="HOGENOM" id="CLU_066963_5_1_1"/>
<feature type="chain" id="PRO_5004532247" evidence="8">
    <location>
        <begin position="24"/>
        <end position="232"/>
    </location>
</feature>
<comment type="subcellular location">
    <subcellularLocation>
        <location evidence="1">Endoplasmic reticulum membrane</location>
        <topology evidence="1">Single-pass type I membrane protein</topology>
    </subcellularLocation>
    <subcellularLocation>
        <location evidence="7">Membrane</location>
        <topology evidence="7">Single-pass type I membrane protein</topology>
    </subcellularLocation>
</comment>
<evidence type="ECO:0000256" key="3">
    <source>
        <dbReference type="ARBA" id="ARBA00022692"/>
    </source>
</evidence>